<comment type="caution">
    <text evidence="1">The sequence shown here is derived from an EMBL/GenBank/DDBJ whole genome shotgun (WGS) entry which is preliminary data.</text>
</comment>
<evidence type="ECO:0000313" key="1">
    <source>
        <dbReference type="EMBL" id="PIE32736.1"/>
    </source>
</evidence>
<protein>
    <submittedName>
        <fullName evidence="1">Uncharacterized protein</fullName>
    </submittedName>
</protein>
<sequence length="200" mass="23362">MIRCSGGREKEGWGHIRSAITFFSTNSMRITWQFGSEDPENSKNFTTITTWWKALQAQTVVWKQRLIPKDGNLDWSSQKYDESFTFFEADVRGITFYWRKEEADKMSGITPSKLEFAPALQRLYVYPESQNNLVIRIEIPEPVHQSFTIDKPGWFGEKKADDSGDYELIARDHVSHTEFLITLDKDNLESLRQIIDELQQ</sequence>
<dbReference type="Proteomes" id="UP000230821">
    <property type="component" value="Unassembled WGS sequence"/>
</dbReference>
<organism evidence="1 2">
    <name type="scientific">candidate division KSB3 bacterium</name>
    <dbReference type="NCBI Taxonomy" id="2044937"/>
    <lineage>
        <taxon>Bacteria</taxon>
        <taxon>candidate division KSB3</taxon>
    </lineage>
</organism>
<reference evidence="1 2" key="1">
    <citation type="submission" date="2017-10" db="EMBL/GenBank/DDBJ databases">
        <title>Novel microbial diversity and functional potential in the marine mammal oral microbiome.</title>
        <authorList>
            <person name="Dudek N.K."/>
            <person name="Sun C.L."/>
            <person name="Burstein D."/>
            <person name="Kantor R.S."/>
            <person name="Aliaga Goltsman D.S."/>
            <person name="Bik E.M."/>
            <person name="Thomas B.C."/>
            <person name="Banfield J.F."/>
            <person name="Relman D.A."/>
        </authorList>
    </citation>
    <scope>NUCLEOTIDE SEQUENCE [LARGE SCALE GENOMIC DNA]</scope>
    <source>
        <strain evidence="1">DOLJORAL78_47_16</strain>
    </source>
</reference>
<dbReference type="AlphaFoldDB" id="A0A2G6KAK7"/>
<gene>
    <name evidence="1" type="ORF">CSA56_14195</name>
</gene>
<name>A0A2G6KAK7_9BACT</name>
<accession>A0A2G6KAK7</accession>
<dbReference type="EMBL" id="PDSK01000108">
    <property type="protein sequence ID" value="PIE32736.1"/>
    <property type="molecule type" value="Genomic_DNA"/>
</dbReference>
<proteinExistence type="predicted"/>
<evidence type="ECO:0000313" key="2">
    <source>
        <dbReference type="Proteomes" id="UP000230821"/>
    </source>
</evidence>